<accession>A0ABW8D446</accession>
<feature type="region of interest" description="Disordered" evidence="1">
    <location>
        <begin position="535"/>
        <end position="574"/>
    </location>
</feature>
<keyword evidence="2" id="KW-1133">Transmembrane helix</keyword>
<protein>
    <recommendedName>
        <fullName evidence="5">Dot/Icm T4SS effector</fullName>
    </recommendedName>
</protein>
<dbReference type="Gene3D" id="3.30.2430.10">
    <property type="entry name" value="phosphothreonine lyase"/>
    <property type="match status" value="1"/>
</dbReference>
<reference evidence="3 4" key="1">
    <citation type="submission" date="2024-08" db="EMBL/GenBank/DDBJ databases">
        <title>Draft Genome Sequence of Legionella lytica strain DSB2004, Isolated From a Fire Sprinkler System.</title>
        <authorList>
            <person name="Everhart A.D."/>
            <person name="Kidane D.T."/>
            <person name="Farone A.L."/>
            <person name="Farone M.B."/>
        </authorList>
    </citation>
    <scope>NUCLEOTIDE SEQUENCE [LARGE SCALE GENOMIC DNA]</scope>
    <source>
        <strain evidence="3 4">DSB2004</strain>
    </source>
</reference>
<proteinExistence type="predicted"/>
<dbReference type="InterPro" id="IPR038498">
    <property type="entry name" value="OspF/SpvC_sf"/>
</dbReference>
<keyword evidence="2" id="KW-0472">Membrane</keyword>
<evidence type="ECO:0000256" key="2">
    <source>
        <dbReference type="SAM" id="Phobius"/>
    </source>
</evidence>
<gene>
    <name evidence="3" type="ORF">ACD661_02705</name>
</gene>
<keyword evidence="4" id="KW-1185">Reference proteome</keyword>
<feature type="transmembrane region" description="Helical" evidence="2">
    <location>
        <begin position="491"/>
        <end position="513"/>
    </location>
</feature>
<evidence type="ECO:0000313" key="4">
    <source>
        <dbReference type="Proteomes" id="UP001615550"/>
    </source>
</evidence>
<evidence type="ECO:0008006" key="5">
    <source>
        <dbReference type="Google" id="ProtNLM"/>
    </source>
</evidence>
<evidence type="ECO:0000313" key="3">
    <source>
        <dbReference type="EMBL" id="MFJ1267462.1"/>
    </source>
</evidence>
<comment type="caution">
    <text evidence="3">The sequence shown here is derived from an EMBL/GenBank/DDBJ whole genome shotgun (WGS) entry which is preliminary data.</text>
</comment>
<dbReference type="EMBL" id="JBGORX010000001">
    <property type="protein sequence ID" value="MFJ1267462.1"/>
    <property type="molecule type" value="Genomic_DNA"/>
</dbReference>
<evidence type="ECO:0000256" key="1">
    <source>
        <dbReference type="SAM" id="MobiDB-lite"/>
    </source>
</evidence>
<name>A0ABW8D446_9GAMM</name>
<dbReference type="RefSeq" id="WP_400186116.1">
    <property type="nucleotide sequence ID" value="NZ_JBGORX010000001.1"/>
</dbReference>
<sequence>MGIESKQDKASVPVELDSMSYSGLDGVYPKSIPVKVGSYKAYIGGVSGCWIAFNKESSPHRIHDSEMFAFFRKTDANNNKDSSWKIHLSIHPQDLNRAWDLIYPILVEHGVPCFKTTRNTVSLAMYTAMKKADANTDSLTVSEKEQALRDIIRVFNGMQITIYIPEGREHEYNELLGRVEPILHQAGIRPGIIDKSDRALGLYSSVRNEGVKYTAHDKVSGYKLAELKDPFHALDIEWKKVKMNWGGLDYARHVHKAKGMVLQMLDAEKKYENGMHTRKEFDQIYNVAMEYFKRWHDLLGRVAPEDLAKLAARDQGGFLELKEWIEQGYEFLPPIRKHNTKKVKEAEDVLAKSPRVDTLSLKTVHVLKKTKPRSALHQEVFVDSQVAKKVVDKPQLGVVGLVEDTGEFHVPGEDPKLIKKESSAKILRDLRGYRKESFNDPLLDSKLNERISKPKVSNSRKSSARVFWGMFDGLLIGTAVGLALSVAFAPWALVICLGLAASGMAIGGVIGHYTAPASQDTDKQPLIQKNHVEAGETQAMAPHQSSNGLGFFDNDAGDDEHQLGVEPANSSKIR</sequence>
<feature type="transmembrane region" description="Helical" evidence="2">
    <location>
        <begin position="466"/>
        <end position="485"/>
    </location>
</feature>
<organism evidence="3 4">
    <name type="scientific">Legionella lytica</name>
    <dbReference type="NCBI Taxonomy" id="96232"/>
    <lineage>
        <taxon>Bacteria</taxon>
        <taxon>Pseudomonadati</taxon>
        <taxon>Pseudomonadota</taxon>
        <taxon>Gammaproteobacteria</taxon>
        <taxon>Legionellales</taxon>
        <taxon>Legionellaceae</taxon>
        <taxon>Legionella</taxon>
    </lineage>
</organism>
<dbReference type="Proteomes" id="UP001615550">
    <property type="component" value="Unassembled WGS sequence"/>
</dbReference>
<keyword evidence="2" id="KW-0812">Transmembrane</keyword>